<evidence type="ECO:0000313" key="1">
    <source>
        <dbReference type="EMBL" id="OBI43927.1"/>
    </source>
</evidence>
<protein>
    <recommendedName>
        <fullName evidence="3">DUF1788 domain-containing protein</fullName>
    </recommendedName>
</protein>
<dbReference type="Proteomes" id="UP000093592">
    <property type="component" value="Unassembled WGS sequence"/>
</dbReference>
<proteinExistence type="predicted"/>
<sequence length="187" mass="20742">MSRIDDLISNYERFVCLPWPSGLAPAQRVWMAVYGPDDERRLRLHLPEFETASSAAGREWAQIDITNAFEVWMAAHEYRDAYFANPKLIQPELAGFINALVRDVRAQLAEMSTPNTVVGLVGAGSLFGLGDQVKVSALIGGIEDLIAGRLLVFFPGEVDHNNYRLLNGRDGWNYHAVPITADKGTLL</sequence>
<dbReference type="RefSeq" id="WP_065015363.1">
    <property type="nucleotide sequence ID" value="NZ_LZKJ01000143.1"/>
</dbReference>
<reference evidence="2" key="1">
    <citation type="submission" date="2016-06" db="EMBL/GenBank/DDBJ databases">
        <authorList>
            <person name="Sutton G."/>
            <person name="Brinkac L."/>
            <person name="Sanka R."/>
            <person name="Adams M."/>
            <person name="Lau E."/>
            <person name="Sam S."/>
            <person name="Sreng N."/>
            <person name="Him V."/>
            <person name="Kerleguer A."/>
            <person name="Cheng S."/>
        </authorList>
    </citation>
    <scope>NUCLEOTIDE SEQUENCE [LARGE SCALE GENOMIC DNA]</scope>
    <source>
        <strain evidence="2">E861</strain>
    </source>
</reference>
<gene>
    <name evidence="1" type="ORF">A5707_03930</name>
</gene>
<comment type="caution">
    <text evidence="1">The sequence shown here is derived from an EMBL/GenBank/DDBJ whole genome shotgun (WGS) entry which is preliminary data.</text>
</comment>
<evidence type="ECO:0000313" key="2">
    <source>
        <dbReference type="Proteomes" id="UP000093592"/>
    </source>
</evidence>
<dbReference type="AlphaFoldDB" id="A0A1A2Z365"/>
<evidence type="ECO:0008006" key="3">
    <source>
        <dbReference type="Google" id="ProtNLM"/>
    </source>
</evidence>
<accession>A0A1A2Z365</accession>
<organism evidence="1 2">
    <name type="scientific">Mycobacterium kyorinense</name>
    <dbReference type="NCBI Taxonomy" id="487514"/>
    <lineage>
        <taxon>Bacteria</taxon>
        <taxon>Bacillati</taxon>
        <taxon>Actinomycetota</taxon>
        <taxon>Actinomycetes</taxon>
        <taxon>Mycobacteriales</taxon>
        <taxon>Mycobacteriaceae</taxon>
        <taxon>Mycobacterium</taxon>
    </lineage>
</organism>
<dbReference type="OrthoDB" id="1093513at2"/>
<name>A0A1A2Z365_9MYCO</name>
<dbReference type="EMBL" id="LZKJ01000143">
    <property type="protein sequence ID" value="OBI43927.1"/>
    <property type="molecule type" value="Genomic_DNA"/>
</dbReference>